<sequence>MAELERRPREDDTVRIENVEVWDGERALGVGSVEWSVADGDGTITGVSVNASASASGAAGVGTGASGDAGAGLAVIPGLIDTHVHLIGYAGRGHADFLSWPLTTRPEEQVLHGLAHAQAALRGGVTTLRDLSADEIQFSLARAVNSGLVEGPRLLAHGMVSMTAGHGDLFTPAAFPLRKPTADGPDECRKLVRQWARAGADGIKIATSGGVLSVGDKASWRNHTRAEIDAIVDEAHALSMPVAAHAHTAEGIDIALDAGVDSIEHGTLIGEEQAARIAASGVTVAPTLLINDRIASGERAVSPEQSAKAAELVSRRDALMRAAADAGVDFVLGTDANGHHVDFGDQMAEVRAMAGVFGWSADRALQSATSRAAAAIGRGSSLGRLAPGYAADLVVLRGRPWDDLGALDVSRIVAVVSRGRVVAGALPA</sequence>
<dbReference type="GO" id="GO:0016810">
    <property type="term" value="F:hydrolase activity, acting on carbon-nitrogen (but not peptide) bonds"/>
    <property type="evidence" value="ECO:0007669"/>
    <property type="project" value="InterPro"/>
</dbReference>
<dbReference type="InterPro" id="IPR011059">
    <property type="entry name" value="Metal-dep_hydrolase_composite"/>
</dbReference>
<dbReference type="InterPro" id="IPR032466">
    <property type="entry name" value="Metal_Hydrolase"/>
</dbReference>
<keyword evidence="3" id="KW-1185">Reference proteome</keyword>
<evidence type="ECO:0000313" key="2">
    <source>
        <dbReference type="EMBL" id="ARJ06515.1"/>
    </source>
</evidence>
<dbReference type="InterPro" id="IPR051781">
    <property type="entry name" value="Metallo-dep_Hydrolase"/>
</dbReference>
<dbReference type="AlphaFoldDB" id="A0A1X9LMS0"/>
<name>A0A1X9LMS0_9MICO</name>
<dbReference type="InterPro" id="IPR006680">
    <property type="entry name" value="Amidohydro-rel"/>
</dbReference>
<dbReference type="EMBL" id="CP020715">
    <property type="protein sequence ID" value="ARJ06515.1"/>
    <property type="molecule type" value="Genomic_DNA"/>
</dbReference>
<gene>
    <name evidence="2" type="ORF">B5808_15785</name>
</gene>
<dbReference type="Pfam" id="PF01979">
    <property type="entry name" value="Amidohydro_1"/>
    <property type="match status" value="1"/>
</dbReference>
<dbReference type="Gene3D" id="3.20.20.140">
    <property type="entry name" value="Metal-dependent hydrolases"/>
    <property type="match status" value="1"/>
</dbReference>
<dbReference type="PANTHER" id="PTHR43135:SF3">
    <property type="entry name" value="ALPHA-D-RIBOSE 1-METHYLPHOSPHONATE 5-TRIPHOSPHATE DIPHOSPHATASE"/>
    <property type="match status" value="1"/>
</dbReference>
<evidence type="ECO:0000259" key="1">
    <source>
        <dbReference type="Pfam" id="PF01979"/>
    </source>
</evidence>
<feature type="domain" description="Amidohydrolase-related" evidence="1">
    <location>
        <begin position="75"/>
        <end position="422"/>
    </location>
</feature>
<protein>
    <recommendedName>
        <fullName evidence="1">Amidohydrolase-related domain-containing protein</fullName>
    </recommendedName>
</protein>
<dbReference type="KEGG" id="cphy:B5808_15785"/>
<dbReference type="STRING" id="1619308.B5808_15785"/>
<dbReference type="Proteomes" id="UP000192775">
    <property type="component" value="Chromosome"/>
</dbReference>
<organism evidence="2 3">
    <name type="scientific">Cnuibacter physcomitrellae</name>
    <dbReference type="NCBI Taxonomy" id="1619308"/>
    <lineage>
        <taxon>Bacteria</taxon>
        <taxon>Bacillati</taxon>
        <taxon>Actinomycetota</taxon>
        <taxon>Actinomycetes</taxon>
        <taxon>Micrococcales</taxon>
        <taxon>Microbacteriaceae</taxon>
        <taxon>Cnuibacter</taxon>
    </lineage>
</organism>
<dbReference type="InterPro" id="IPR057744">
    <property type="entry name" value="OTAase-like"/>
</dbReference>
<reference evidence="2 3" key="1">
    <citation type="submission" date="2017-04" db="EMBL/GenBank/DDBJ databases">
        <authorList>
            <person name="Afonso C.L."/>
            <person name="Miller P.J."/>
            <person name="Scott M.A."/>
            <person name="Spackman E."/>
            <person name="Goraichik I."/>
            <person name="Dimitrov K.M."/>
            <person name="Suarez D.L."/>
            <person name="Swayne D.E."/>
        </authorList>
    </citation>
    <scope>NUCLEOTIDE SEQUENCE [LARGE SCALE GENOMIC DNA]</scope>
    <source>
        <strain evidence="3">XA(T)</strain>
    </source>
</reference>
<dbReference type="Gene3D" id="2.30.40.10">
    <property type="entry name" value="Urease, subunit C, domain 1"/>
    <property type="match status" value="1"/>
</dbReference>
<dbReference type="PANTHER" id="PTHR43135">
    <property type="entry name" value="ALPHA-D-RIBOSE 1-METHYLPHOSPHONATE 5-TRIPHOSPHATE DIPHOSPHATASE"/>
    <property type="match status" value="1"/>
</dbReference>
<dbReference type="SUPFAM" id="SSF51338">
    <property type="entry name" value="Composite domain of metallo-dependent hydrolases"/>
    <property type="match status" value="1"/>
</dbReference>
<proteinExistence type="predicted"/>
<dbReference type="CDD" id="cd01299">
    <property type="entry name" value="Met_dep_hydrolase_A"/>
    <property type="match status" value="1"/>
</dbReference>
<accession>A0A1X9LMS0</accession>
<evidence type="ECO:0000313" key="3">
    <source>
        <dbReference type="Proteomes" id="UP000192775"/>
    </source>
</evidence>
<dbReference type="SUPFAM" id="SSF51556">
    <property type="entry name" value="Metallo-dependent hydrolases"/>
    <property type="match status" value="1"/>
</dbReference>